<name>A0A1G8JML9_9NOCA</name>
<reference evidence="1 2" key="1">
    <citation type="submission" date="2016-10" db="EMBL/GenBank/DDBJ databases">
        <authorList>
            <person name="de Groot N.N."/>
        </authorList>
    </citation>
    <scope>NUCLEOTIDE SEQUENCE [LARGE SCALE GENOMIC DNA]</scope>
    <source>
        <strain evidence="1 2">DSM 44892</strain>
    </source>
</reference>
<accession>A0A1G8JML9</accession>
<evidence type="ECO:0000313" key="1">
    <source>
        <dbReference type="EMBL" id="SDI32416.1"/>
    </source>
</evidence>
<evidence type="ECO:0000313" key="2">
    <source>
        <dbReference type="Proteomes" id="UP000183263"/>
    </source>
</evidence>
<gene>
    <name evidence="1" type="ORF">SAMN05444695_106232</name>
</gene>
<dbReference type="OrthoDB" id="3724496at2"/>
<dbReference type="Proteomes" id="UP000183263">
    <property type="component" value="Unassembled WGS sequence"/>
</dbReference>
<protein>
    <recommendedName>
        <fullName evidence="3">SIMPL domain-containing protein</fullName>
    </recommendedName>
</protein>
<dbReference type="RefSeq" id="WP_072738306.1">
    <property type="nucleotide sequence ID" value="NZ_CP048813.1"/>
</dbReference>
<dbReference type="Pfam" id="PF04402">
    <property type="entry name" value="SIMPL"/>
    <property type="match status" value="1"/>
</dbReference>
<sequence length="240" mass="25322">MDTDTHTVTVTVTGHGEATRAPEQCTVSLVVRIESGDGDRAVAAASAAVRALTDEVTARHDASTGPITRWALDQVRHTRHRPHNRDGNQLPYVHRAEAALEVTFEAPPGGSDDTAPAERIFDTGPLSDFVDTVAGIDGVEVGRFEWSLTAATLDDVTGRVRARAVEDAHAKARTYAETLGCRNIRATAVADPGLLGAEASTPPSGVALRAYAASAGGEPIALRPEDVTVTADVHARFEAW</sequence>
<dbReference type="AlphaFoldDB" id="A0A1G8JML9"/>
<organism evidence="1 2">
    <name type="scientific">Rhodococcus triatomae</name>
    <dbReference type="NCBI Taxonomy" id="300028"/>
    <lineage>
        <taxon>Bacteria</taxon>
        <taxon>Bacillati</taxon>
        <taxon>Actinomycetota</taxon>
        <taxon>Actinomycetes</taxon>
        <taxon>Mycobacteriales</taxon>
        <taxon>Nocardiaceae</taxon>
        <taxon>Rhodococcus</taxon>
    </lineage>
</organism>
<keyword evidence="2" id="KW-1185">Reference proteome</keyword>
<evidence type="ECO:0008006" key="3">
    <source>
        <dbReference type="Google" id="ProtNLM"/>
    </source>
</evidence>
<dbReference type="EMBL" id="FNDN01000006">
    <property type="protein sequence ID" value="SDI32416.1"/>
    <property type="molecule type" value="Genomic_DNA"/>
</dbReference>
<dbReference type="InterPro" id="IPR007497">
    <property type="entry name" value="SIMPL/DUF541"/>
</dbReference>
<dbReference type="Gene3D" id="3.30.110.170">
    <property type="entry name" value="Protein of unknown function (DUF541), domain 1"/>
    <property type="match status" value="1"/>
</dbReference>
<proteinExistence type="predicted"/>